<sequence>MGAILFWFTMGIGILLLGVYLLRSGLMALSHSRLERFLRQATHTPWKGFIWGALATALVQSSTATTVLTVGMVDSKAISFYQGLSLILGANVGTCLTVQLLAFDLQALAWPAIILGTLFLIPRPSRAVGLSLWGCGLIFYALSLMSSASTPLRDSAVLPGFLTAASNSPWQALLVGTAFTALLHSSSAMTGIAMVLTAQGVVPLPGALSIVLGANIGTCSTALVAALFSSRAAQRTALANLLINVAGALIVLPFLYTVAPLLSLASPNPARQVAHFHTLFNLLSSLVALGLLKPLSAFLTWLVPD</sequence>
<feature type="transmembrane region" description="Helical" evidence="6">
    <location>
        <begin position="208"/>
        <end position="229"/>
    </location>
</feature>
<keyword evidence="2" id="KW-1003">Cell membrane</keyword>
<dbReference type="AlphaFoldDB" id="A0A1W1VMI5"/>
<evidence type="ECO:0000256" key="5">
    <source>
        <dbReference type="ARBA" id="ARBA00023136"/>
    </source>
</evidence>
<feature type="transmembrane region" description="Helical" evidence="6">
    <location>
        <begin position="131"/>
        <end position="152"/>
    </location>
</feature>
<feature type="transmembrane region" description="Helical" evidence="6">
    <location>
        <begin position="241"/>
        <end position="262"/>
    </location>
</feature>
<dbReference type="GO" id="GO:0005436">
    <property type="term" value="F:sodium:phosphate symporter activity"/>
    <property type="evidence" value="ECO:0007669"/>
    <property type="project" value="InterPro"/>
</dbReference>
<feature type="transmembrane region" description="Helical" evidence="6">
    <location>
        <begin position="282"/>
        <end position="303"/>
    </location>
</feature>
<dbReference type="Pfam" id="PF02690">
    <property type="entry name" value="Na_Pi_cotrans"/>
    <property type="match status" value="2"/>
</dbReference>
<dbReference type="InterPro" id="IPR003841">
    <property type="entry name" value="Na/Pi_transpt"/>
</dbReference>
<name>A0A1W1VMI5_9FIRM</name>
<evidence type="ECO:0000256" key="2">
    <source>
        <dbReference type="ARBA" id="ARBA00022475"/>
    </source>
</evidence>
<dbReference type="InterPro" id="IPR004633">
    <property type="entry name" value="NaPi_cotrn-rel/YqeW-like"/>
</dbReference>
<feature type="transmembrane region" description="Helical" evidence="6">
    <location>
        <begin position="49"/>
        <end position="73"/>
    </location>
</feature>
<protein>
    <submittedName>
        <fullName evidence="7">Phosphate:Na+ symporter</fullName>
    </submittedName>
</protein>
<keyword evidence="4 6" id="KW-1133">Transmembrane helix</keyword>
<dbReference type="NCBIfam" id="NF037997">
    <property type="entry name" value="Na_Pi_symport"/>
    <property type="match status" value="1"/>
</dbReference>
<evidence type="ECO:0000256" key="4">
    <source>
        <dbReference type="ARBA" id="ARBA00022989"/>
    </source>
</evidence>
<dbReference type="Proteomes" id="UP000192569">
    <property type="component" value="Chromosome I"/>
</dbReference>
<dbReference type="STRING" id="698762.SAMN00808754_0982"/>
<keyword evidence="3 6" id="KW-0812">Transmembrane</keyword>
<evidence type="ECO:0000256" key="3">
    <source>
        <dbReference type="ARBA" id="ARBA00022692"/>
    </source>
</evidence>
<gene>
    <name evidence="7" type="ORF">SAMN00808754_0982</name>
</gene>
<keyword evidence="5 6" id="KW-0472">Membrane</keyword>
<dbReference type="PANTHER" id="PTHR10010:SF46">
    <property type="entry name" value="SODIUM-DEPENDENT PHOSPHATE TRANSPORT PROTEIN 2B"/>
    <property type="match status" value="1"/>
</dbReference>
<dbReference type="EMBL" id="LT838272">
    <property type="protein sequence ID" value="SMB94164.1"/>
    <property type="molecule type" value="Genomic_DNA"/>
</dbReference>
<feature type="transmembrane region" description="Helical" evidence="6">
    <location>
        <begin position="108"/>
        <end position="125"/>
    </location>
</feature>
<keyword evidence="8" id="KW-1185">Reference proteome</keyword>
<dbReference type="NCBIfam" id="TIGR00704">
    <property type="entry name" value="NaPi_cotrn_rel"/>
    <property type="match status" value="1"/>
</dbReference>
<dbReference type="PANTHER" id="PTHR10010">
    <property type="entry name" value="SOLUTE CARRIER FAMILY 34 SODIUM PHOSPHATE , MEMBER 2-RELATED"/>
    <property type="match status" value="1"/>
</dbReference>
<evidence type="ECO:0000256" key="1">
    <source>
        <dbReference type="ARBA" id="ARBA00004651"/>
    </source>
</evidence>
<accession>A0A1W1VMI5</accession>
<organism evidence="7 8">
    <name type="scientific">Thermanaeromonas toyohensis ToBE</name>
    <dbReference type="NCBI Taxonomy" id="698762"/>
    <lineage>
        <taxon>Bacteria</taxon>
        <taxon>Bacillati</taxon>
        <taxon>Bacillota</taxon>
        <taxon>Clostridia</taxon>
        <taxon>Neomoorellales</taxon>
        <taxon>Neomoorellaceae</taxon>
        <taxon>Thermanaeromonas</taxon>
    </lineage>
</organism>
<proteinExistence type="predicted"/>
<comment type="subcellular location">
    <subcellularLocation>
        <location evidence="1">Cell membrane</location>
        <topology evidence="1">Multi-pass membrane protein</topology>
    </subcellularLocation>
</comment>
<evidence type="ECO:0000256" key="6">
    <source>
        <dbReference type="SAM" id="Phobius"/>
    </source>
</evidence>
<evidence type="ECO:0000313" key="7">
    <source>
        <dbReference type="EMBL" id="SMB94164.1"/>
    </source>
</evidence>
<feature type="transmembrane region" description="Helical" evidence="6">
    <location>
        <begin position="6"/>
        <end position="29"/>
    </location>
</feature>
<reference evidence="7 8" key="1">
    <citation type="submission" date="2017-04" db="EMBL/GenBank/DDBJ databases">
        <authorList>
            <person name="Afonso C.L."/>
            <person name="Miller P.J."/>
            <person name="Scott M.A."/>
            <person name="Spackman E."/>
            <person name="Goraichik I."/>
            <person name="Dimitrov K.M."/>
            <person name="Suarez D.L."/>
            <person name="Swayne D.E."/>
        </authorList>
    </citation>
    <scope>NUCLEOTIDE SEQUENCE [LARGE SCALE GENOMIC DNA]</scope>
    <source>
        <strain evidence="7 8">ToBE</strain>
    </source>
</reference>
<evidence type="ECO:0000313" key="8">
    <source>
        <dbReference type="Proteomes" id="UP000192569"/>
    </source>
</evidence>
<dbReference type="GO" id="GO:0005886">
    <property type="term" value="C:plasma membrane"/>
    <property type="evidence" value="ECO:0007669"/>
    <property type="project" value="UniProtKB-SubCell"/>
</dbReference>
<dbReference type="GO" id="GO:0044341">
    <property type="term" value="P:sodium-dependent phosphate transport"/>
    <property type="evidence" value="ECO:0007669"/>
    <property type="project" value="InterPro"/>
</dbReference>